<sequence length="92" mass="10500">MVHKTKYLLMLSENLKRSKLIPTKKDMGRQDRVYKNAYCTPPGSLLQASFPRSLFQAHPPGCPIQAFFSRSTLQAVLFKGPFRLTFSRTPLV</sequence>
<comment type="caution">
    <text evidence="1">The sequence shown here is derived from an EMBL/GenBank/DDBJ whole genome shotgun (WGS) entry which is preliminary data.</text>
</comment>
<keyword evidence="2" id="KW-1185">Reference proteome</keyword>
<dbReference type="EMBL" id="JBJUIK010000001">
    <property type="protein sequence ID" value="KAL3537495.1"/>
    <property type="molecule type" value="Genomic_DNA"/>
</dbReference>
<evidence type="ECO:0000313" key="1">
    <source>
        <dbReference type="EMBL" id="KAL3537495.1"/>
    </source>
</evidence>
<dbReference type="Proteomes" id="UP001630127">
    <property type="component" value="Unassembled WGS sequence"/>
</dbReference>
<organism evidence="1 2">
    <name type="scientific">Cinchona calisaya</name>
    <dbReference type="NCBI Taxonomy" id="153742"/>
    <lineage>
        <taxon>Eukaryota</taxon>
        <taxon>Viridiplantae</taxon>
        <taxon>Streptophyta</taxon>
        <taxon>Embryophyta</taxon>
        <taxon>Tracheophyta</taxon>
        <taxon>Spermatophyta</taxon>
        <taxon>Magnoliopsida</taxon>
        <taxon>eudicotyledons</taxon>
        <taxon>Gunneridae</taxon>
        <taxon>Pentapetalae</taxon>
        <taxon>asterids</taxon>
        <taxon>lamiids</taxon>
        <taxon>Gentianales</taxon>
        <taxon>Rubiaceae</taxon>
        <taxon>Cinchonoideae</taxon>
        <taxon>Cinchoneae</taxon>
        <taxon>Cinchona</taxon>
    </lineage>
</organism>
<proteinExistence type="predicted"/>
<protein>
    <submittedName>
        <fullName evidence="1">Uncharacterized protein</fullName>
    </submittedName>
</protein>
<reference evidence="1 2" key="1">
    <citation type="submission" date="2024-11" db="EMBL/GenBank/DDBJ databases">
        <title>A near-complete genome assembly of Cinchona calisaya.</title>
        <authorList>
            <person name="Lian D.C."/>
            <person name="Zhao X.W."/>
            <person name="Wei L."/>
        </authorList>
    </citation>
    <scope>NUCLEOTIDE SEQUENCE [LARGE SCALE GENOMIC DNA]</scope>
    <source>
        <tissue evidence="1">Nenye</tissue>
    </source>
</reference>
<accession>A0ABD3B1U2</accession>
<evidence type="ECO:0000313" key="2">
    <source>
        <dbReference type="Proteomes" id="UP001630127"/>
    </source>
</evidence>
<name>A0ABD3B1U2_9GENT</name>
<gene>
    <name evidence="1" type="ORF">ACH5RR_000861</name>
</gene>
<dbReference type="AlphaFoldDB" id="A0ABD3B1U2"/>